<keyword evidence="1" id="KW-0175">Coiled coil</keyword>
<dbReference type="Proteomes" id="UP000240325">
    <property type="component" value="Segment"/>
</dbReference>
<evidence type="ECO:0000313" key="4">
    <source>
        <dbReference type="Proteomes" id="UP000240325"/>
    </source>
</evidence>
<feature type="compositionally biased region" description="Basic and acidic residues" evidence="2">
    <location>
        <begin position="317"/>
        <end position="354"/>
    </location>
</feature>
<name>A0A2H4UU86_9VIRU</name>
<keyword evidence="4" id="KW-1185">Reference proteome</keyword>
<proteinExistence type="predicted"/>
<evidence type="ECO:0000256" key="1">
    <source>
        <dbReference type="SAM" id="Coils"/>
    </source>
</evidence>
<accession>A0A2H4UU86</accession>
<sequence>MNQNFMNKINMSKLEQMRKAKSLSDLSMNKEDLTKYIINPIQILKLTQEEKMEIMANYDNKNNTYTNLKNYRIEEEDSDGKIKNIVSKNVIPKEILDLWEKRTNNPYKQILHKLEIEDYTKKKFLTNDDLIIHKTSALDKAADIKILKKELGKLEKLVSDHNKELKAIYSTDKESEFLEKFEYANKYKNRIKYDPKDNTELKEIYKREQKKLSKESKRIDYMMELYMASDDITKDDIEELKKIQEKEEEISNEYKKNLDLFEENDIKEMRKNKVNKKNIENIEIETKEDIKPINKSVLDKYKNRKQNTEETVQPIEKPSKDTVEKPSKDTVEKPSKEPEQVKKSLIDKYKNRGN</sequence>
<feature type="region of interest" description="Disordered" evidence="2">
    <location>
        <begin position="294"/>
        <end position="354"/>
    </location>
</feature>
<evidence type="ECO:0000256" key="2">
    <source>
        <dbReference type="SAM" id="MobiDB-lite"/>
    </source>
</evidence>
<reference evidence="3" key="1">
    <citation type="journal article" date="2017" name="Elife">
        <title>The kinetoplastid-infecting Bodo saltans virus (BsV), a window into the most abundant giant viruses in the sea.</title>
        <authorList>
            <person name="Deeg C.M."/>
            <person name="Chow C.-E.T."/>
            <person name="Suttle C.A."/>
        </authorList>
    </citation>
    <scope>NUCLEOTIDE SEQUENCE</scope>
    <source>
        <strain evidence="3">NG1</strain>
    </source>
</reference>
<feature type="coiled-coil region" evidence="1">
    <location>
        <begin position="198"/>
        <end position="264"/>
    </location>
</feature>
<dbReference type="EMBL" id="MF782455">
    <property type="protein sequence ID" value="ATZ80417.1"/>
    <property type="molecule type" value="Genomic_DNA"/>
</dbReference>
<evidence type="ECO:0000313" key="3">
    <source>
        <dbReference type="EMBL" id="ATZ80417.1"/>
    </source>
</evidence>
<gene>
    <name evidence="3" type="ORF">BMW23_0362</name>
</gene>
<organism evidence="3">
    <name type="scientific">Bodo saltans virus</name>
    <dbReference type="NCBI Taxonomy" id="2024608"/>
    <lineage>
        <taxon>Viruses</taxon>
        <taxon>Varidnaviria</taxon>
        <taxon>Bamfordvirae</taxon>
        <taxon>Nucleocytoviricota</taxon>
        <taxon>Megaviricetes</taxon>
        <taxon>Imitervirales</taxon>
        <taxon>Mimiviridae</taxon>
        <taxon>Klosneuvirinae</taxon>
        <taxon>Theiavirus</taxon>
        <taxon>Theiavirus salishense</taxon>
    </lineage>
</organism>
<protein>
    <submittedName>
        <fullName evidence="3">Uncharacterized protein</fullName>
    </submittedName>
</protein>